<gene>
    <name evidence="1" type="ORF">ECRASSUSDP1_LOCUS3435</name>
</gene>
<comment type="caution">
    <text evidence="1">The sequence shown here is derived from an EMBL/GenBank/DDBJ whole genome shotgun (WGS) entry which is preliminary data.</text>
</comment>
<dbReference type="Proteomes" id="UP001295684">
    <property type="component" value="Unassembled WGS sequence"/>
</dbReference>
<organism evidence="1 2">
    <name type="scientific">Euplotes crassus</name>
    <dbReference type="NCBI Taxonomy" id="5936"/>
    <lineage>
        <taxon>Eukaryota</taxon>
        <taxon>Sar</taxon>
        <taxon>Alveolata</taxon>
        <taxon>Ciliophora</taxon>
        <taxon>Intramacronucleata</taxon>
        <taxon>Spirotrichea</taxon>
        <taxon>Hypotrichia</taxon>
        <taxon>Euplotida</taxon>
        <taxon>Euplotidae</taxon>
        <taxon>Moneuplotes</taxon>
    </lineage>
</organism>
<keyword evidence="2" id="KW-1185">Reference proteome</keyword>
<proteinExistence type="predicted"/>
<name>A0AAD1X8Z7_EUPCR</name>
<reference evidence="1" key="1">
    <citation type="submission" date="2023-07" db="EMBL/GenBank/DDBJ databases">
        <authorList>
            <consortium name="AG Swart"/>
            <person name="Singh M."/>
            <person name="Singh A."/>
            <person name="Seah K."/>
            <person name="Emmerich C."/>
        </authorList>
    </citation>
    <scope>NUCLEOTIDE SEQUENCE</scope>
    <source>
        <strain evidence="1">DP1</strain>
    </source>
</reference>
<dbReference type="EMBL" id="CAMPGE010003289">
    <property type="protein sequence ID" value="CAI2362116.1"/>
    <property type="molecule type" value="Genomic_DNA"/>
</dbReference>
<dbReference type="AlphaFoldDB" id="A0AAD1X8Z7"/>
<protein>
    <submittedName>
        <fullName evidence="1">Uncharacterized protein</fullName>
    </submittedName>
</protein>
<evidence type="ECO:0000313" key="1">
    <source>
        <dbReference type="EMBL" id="CAI2362116.1"/>
    </source>
</evidence>
<evidence type="ECO:0000313" key="2">
    <source>
        <dbReference type="Proteomes" id="UP001295684"/>
    </source>
</evidence>
<sequence length="590" mass="68796">MTRLSRESRKCFQDNEKAFKHAFEETLVYYHGFDENTAEELTRITNDMATVPSTFSLINSKFKVSLQLDKNKDISKFIKFLDDFSDSEVLSFGEINIPVVVCEKSKRVIDFYPPSVNSKIDKKLIEKMLDTLVLKSFDTTCIRFVTRYSLGLKSFHYQNCSRVPLEHQRFSTPIVNGFVSDFKNYQEEVKLEITSIRELDIHVKKIKGIITELILPEELIRELLDIDIKDDIHNKLRRIVKFCTVKVRNPENRHGESTEKYKRETLRENSLYQYIFGDLIQVRLEEVFSPSISNSCIPSWYEKEDLYKNSSHPLCIIDEGNLANSFDEKNLIEVYYYDSSSNSLQAFQADRVEIYGYIMRAYEPDGYIQVPKSCCKFLRTSGRNEPSHEGFSKFCNNLLSKPLCKVGCSEDILYRDRLDIIEELEETAFIKCDFISLVSECETMWTLKDQVYCIGETSIKESSIYKKVQRFEFTEKDFSLFKNRQELVDELKDFTFKQGVKLIGGCMRKSFNPLLSCLKLKITDLSLKIDNSDLKKFDEHTRNRLRKLLYSLNLDSFKLTGSCLISIPEGLQICPKISRTEFDEIVDLIA</sequence>
<accession>A0AAD1X8Z7</accession>